<protein>
    <recommendedName>
        <fullName evidence="3">Plasmid stabilization protein</fullName>
    </recommendedName>
</protein>
<dbReference type="EMBL" id="BPQG01000081">
    <property type="protein sequence ID" value="GJD46563.1"/>
    <property type="molecule type" value="Genomic_DNA"/>
</dbReference>
<reference evidence="1 2" key="1">
    <citation type="journal article" date="2021" name="Front. Microbiol.">
        <title>Comprehensive Comparative Genomics and Phenotyping of Methylobacterium Species.</title>
        <authorList>
            <person name="Alessa O."/>
            <person name="Ogura Y."/>
            <person name="Fujitani Y."/>
            <person name="Takami H."/>
            <person name="Hayashi T."/>
            <person name="Sahin N."/>
            <person name="Tani A."/>
        </authorList>
    </citation>
    <scope>NUCLEOTIDE SEQUENCE [LARGE SCALE GENOMIC DNA]</scope>
    <source>
        <strain evidence="1 2">DSM 23679</strain>
    </source>
</reference>
<comment type="caution">
    <text evidence="1">The sequence shown here is derived from an EMBL/GenBank/DDBJ whole genome shotgun (WGS) entry which is preliminary data.</text>
</comment>
<keyword evidence="2" id="KW-1185">Reference proteome</keyword>
<name>A0ABQ4QMT5_9HYPH</name>
<evidence type="ECO:0000313" key="2">
    <source>
        <dbReference type="Proteomes" id="UP001055117"/>
    </source>
</evidence>
<evidence type="ECO:0000313" key="1">
    <source>
        <dbReference type="EMBL" id="GJD46563.1"/>
    </source>
</evidence>
<sequence>MSTKTITEQALSHIAGEVAASGKRPATEVAQRIMERLEKIGLVVVPASQAGAMQVLIELDETFDLSGVESARLFLDGLRSADLPIPANRAA</sequence>
<gene>
    <name evidence="1" type="ORF">AFCDBAGC_4445</name>
</gene>
<evidence type="ECO:0008006" key="3">
    <source>
        <dbReference type="Google" id="ProtNLM"/>
    </source>
</evidence>
<proteinExistence type="predicted"/>
<organism evidence="1 2">
    <name type="scientific">Methylobacterium cerastii</name>
    <dbReference type="NCBI Taxonomy" id="932741"/>
    <lineage>
        <taxon>Bacteria</taxon>
        <taxon>Pseudomonadati</taxon>
        <taxon>Pseudomonadota</taxon>
        <taxon>Alphaproteobacteria</taxon>
        <taxon>Hyphomicrobiales</taxon>
        <taxon>Methylobacteriaceae</taxon>
        <taxon>Methylobacterium</taxon>
    </lineage>
</organism>
<dbReference type="RefSeq" id="WP_238272965.1">
    <property type="nucleotide sequence ID" value="NZ_BPQG01000081.1"/>
</dbReference>
<accession>A0ABQ4QMT5</accession>
<dbReference type="Proteomes" id="UP001055117">
    <property type="component" value="Unassembled WGS sequence"/>
</dbReference>